<evidence type="ECO:0000256" key="3">
    <source>
        <dbReference type="ARBA" id="ARBA00022989"/>
    </source>
</evidence>
<feature type="transmembrane region" description="Helical" evidence="5">
    <location>
        <begin position="361"/>
        <end position="382"/>
    </location>
</feature>
<gene>
    <name evidence="7" type="ORF">G6011_07274</name>
</gene>
<evidence type="ECO:0000256" key="2">
    <source>
        <dbReference type="ARBA" id="ARBA00022692"/>
    </source>
</evidence>
<dbReference type="Pfam" id="PF13813">
    <property type="entry name" value="MBOAT_2"/>
    <property type="match status" value="1"/>
</dbReference>
<evidence type="ECO:0000256" key="4">
    <source>
        <dbReference type="ARBA" id="ARBA00023136"/>
    </source>
</evidence>
<name>A0AAD4FJB0_9PLEO</name>
<dbReference type="AlphaFoldDB" id="A0AAD4FJB0"/>
<feature type="transmembrane region" description="Helical" evidence="5">
    <location>
        <begin position="403"/>
        <end position="425"/>
    </location>
</feature>
<keyword evidence="8" id="KW-1185">Reference proteome</keyword>
<keyword evidence="3 5" id="KW-1133">Transmembrane helix</keyword>
<dbReference type="Proteomes" id="UP001199106">
    <property type="component" value="Unassembled WGS sequence"/>
</dbReference>
<dbReference type="GO" id="GO:0016020">
    <property type="term" value="C:membrane"/>
    <property type="evidence" value="ECO:0007669"/>
    <property type="project" value="UniProtKB-SubCell"/>
</dbReference>
<evidence type="ECO:0000259" key="6">
    <source>
        <dbReference type="Pfam" id="PF13813"/>
    </source>
</evidence>
<feature type="transmembrane region" description="Helical" evidence="5">
    <location>
        <begin position="12"/>
        <end position="34"/>
    </location>
</feature>
<feature type="transmembrane region" description="Helical" evidence="5">
    <location>
        <begin position="41"/>
        <end position="58"/>
    </location>
</feature>
<evidence type="ECO:0000256" key="1">
    <source>
        <dbReference type="ARBA" id="ARBA00004141"/>
    </source>
</evidence>
<evidence type="ECO:0000313" key="7">
    <source>
        <dbReference type="EMBL" id="KAG9188569.1"/>
    </source>
</evidence>
<protein>
    <recommendedName>
        <fullName evidence="6">Wax synthase domain-containing protein</fullName>
    </recommendedName>
</protein>
<feature type="transmembrane region" description="Helical" evidence="5">
    <location>
        <begin position="334"/>
        <end position="355"/>
    </location>
</feature>
<keyword evidence="4 5" id="KW-0472">Membrane</keyword>
<dbReference type="EMBL" id="JAANER010000006">
    <property type="protein sequence ID" value="KAG9188569.1"/>
    <property type="molecule type" value="Genomic_DNA"/>
</dbReference>
<keyword evidence="2 5" id="KW-0812">Transmembrane</keyword>
<evidence type="ECO:0000313" key="8">
    <source>
        <dbReference type="Proteomes" id="UP001199106"/>
    </source>
</evidence>
<comment type="caution">
    <text evidence="7">The sequence shown here is derived from an EMBL/GenBank/DDBJ whole genome shotgun (WGS) entry which is preliminary data.</text>
</comment>
<dbReference type="InterPro" id="IPR032805">
    <property type="entry name" value="Wax_synthase_dom"/>
</dbReference>
<sequence>MPAQYVEENWQLINSATPVLFFVAATLYALYILSFPPTTRLYRRFSILILAIPTWYAFRYSDQVSPNFVVNDTFARTCLIWFAHMSYEVCVVEFAPVLPKEKRDMEDWNQTKEKVRQGYKMLFDRNHTQVLEQKQGHNSPLNPDGISAANKVAGEEQYTTTDKKTDEPIVRSTYVQHGHGYSRWGFVGYHLLKGLSYYGLQRIYDLYETSYSPLVVPPSVYMTPVIADFIQQFVMSVDYMSIFWRLEFTFDWCVQSLWLYESYHSIFAVLYVGSGLDGPEEWSTSLFGPFSNAWSVRGYWSKHWHNYVYHSFSGHIKCMTRGWLGMKRGAITRVIENTLVFLVSGLMHSLVRWQHDPSGDLWAITSWYVAQILPMIFEWVVATQWTKVRKWLGFKSDTKWLNSVEYAIGYWWVIAWFLVSVPKYYETRVAWSDVKKLKKFMAELETARALNETDTDW</sequence>
<organism evidence="7 8">
    <name type="scientific">Alternaria panax</name>
    <dbReference type="NCBI Taxonomy" id="48097"/>
    <lineage>
        <taxon>Eukaryota</taxon>
        <taxon>Fungi</taxon>
        <taxon>Dikarya</taxon>
        <taxon>Ascomycota</taxon>
        <taxon>Pezizomycotina</taxon>
        <taxon>Dothideomycetes</taxon>
        <taxon>Pleosporomycetidae</taxon>
        <taxon>Pleosporales</taxon>
        <taxon>Pleosporineae</taxon>
        <taxon>Pleosporaceae</taxon>
        <taxon>Alternaria</taxon>
        <taxon>Alternaria sect. Panax</taxon>
    </lineage>
</organism>
<evidence type="ECO:0000256" key="5">
    <source>
        <dbReference type="SAM" id="Phobius"/>
    </source>
</evidence>
<proteinExistence type="predicted"/>
<feature type="transmembrane region" description="Helical" evidence="5">
    <location>
        <begin position="78"/>
        <end position="98"/>
    </location>
</feature>
<comment type="subcellular location">
    <subcellularLocation>
        <location evidence="1">Membrane</location>
        <topology evidence="1">Multi-pass membrane protein</topology>
    </subcellularLocation>
</comment>
<accession>A0AAD4FJB0</accession>
<feature type="domain" description="Wax synthase" evidence="6">
    <location>
        <begin position="285"/>
        <end position="359"/>
    </location>
</feature>
<reference evidence="7" key="1">
    <citation type="submission" date="2021-07" db="EMBL/GenBank/DDBJ databases">
        <title>Genome Resource of American Ginseng Black Spot Pathogen Alternaria panax.</title>
        <authorList>
            <person name="Qiu C."/>
            <person name="Wang W."/>
            <person name="Liu Z."/>
        </authorList>
    </citation>
    <scope>NUCLEOTIDE SEQUENCE</scope>
    <source>
        <strain evidence="7">BNCC115425</strain>
    </source>
</reference>